<organism evidence="1 2">
    <name type="scientific">Streptomyces scabiei</name>
    <dbReference type="NCBI Taxonomy" id="1930"/>
    <lineage>
        <taxon>Bacteria</taxon>
        <taxon>Bacillati</taxon>
        <taxon>Actinomycetota</taxon>
        <taxon>Actinomycetes</taxon>
        <taxon>Kitasatosporales</taxon>
        <taxon>Streptomycetaceae</taxon>
        <taxon>Streptomyces</taxon>
    </lineage>
</organism>
<comment type="caution">
    <text evidence="1">The sequence shown here is derived from an EMBL/GenBank/DDBJ whole genome shotgun (WGS) entry which is preliminary data.</text>
</comment>
<evidence type="ECO:0000313" key="2">
    <source>
        <dbReference type="Proteomes" id="UP000067448"/>
    </source>
</evidence>
<reference evidence="1 2" key="2">
    <citation type="journal article" date="2016" name="Genome Announc.">
        <title>Draft Genome Sequences of Streptomyces scabiei S58, Streptomyces turgidiscabies T45, and Streptomyces acidiscabies a10, the Pathogens of Potato Common Scab, Isolated in Japan.</title>
        <authorList>
            <person name="Tomihama T."/>
            <person name="Nishi Y."/>
            <person name="Sakai M."/>
            <person name="Ikenaga M."/>
            <person name="Okubo T."/>
            <person name="Ikeda S."/>
        </authorList>
    </citation>
    <scope>NUCLEOTIDE SEQUENCE [LARGE SCALE GENOMIC DNA]</scope>
    <source>
        <strain evidence="1 2">S58</strain>
    </source>
</reference>
<reference evidence="2" key="1">
    <citation type="submission" date="2015-11" db="EMBL/GenBank/DDBJ databases">
        <authorList>
            <consortium name="Cross-ministerial Strategic Innovation Promotion Program (SIP) consortium"/>
            <person name="Tomihama T."/>
            <person name="Ikenaga M."/>
            <person name="Sakai M."/>
            <person name="Okubo T."/>
            <person name="Ikeda S."/>
        </authorList>
    </citation>
    <scope>NUCLEOTIDE SEQUENCE [LARGE SCALE GENOMIC DNA]</scope>
    <source>
        <strain evidence="2">S58</strain>
    </source>
</reference>
<sequence length="99" mass="10892">MTPTFPVTGQRRHIYVPASAESLPQGPAQPQDPPIYRALLRTWAEGGRTLPGRHDPEWVRLATPPGGLDRFRTLVDPFGAPDFFRGSFSVTRAPRGGGR</sequence>
<dbReference type="AlphaFoldDB" id="A0A100JUN7"/>
<protein>
    <submittedName>
        <fullName evidence="1">Uncharacterized protein</fullName>
    </submittedName>
</protein>
<dbReference type="EMBL" id="BCMM01000036">
    <property type="protein sequence ID" value="GAQ66014.1"/>
    <property type="molecule type" value="Genomic_DNA"/>
</dbReference>
<accession>A0A100JUN7</accession>
<name>A0A100JUN7_STRSC</name>
<evidence type="ECO:0000313" key="1">
    <source>
        <dbReference type="EMBL" id="GAQ66014.1"/>
    </source>
</evidence>
<proteinExistence type="predicted"/>
<gene>
    <name evidence="1" type="ORF">SsS58_06442</name>
</gene>
<reference evidence="2" key="3">
    <citation type="submission" date="2016-02" db="EMBL/GenBank/DDBJ databases">
        <title>Draft genome of pathogenic Streptomyces sp. in Japan.</title>
        <authorList>
            <person name="Tomihama T."/>
            <person name="Ikenaga M."/>
            <person name="Sakai M."/>
            <person name="Okubo T."/>
            <person name="Ikeda S."/>
        </authorList>
    </citation>
    <scope>NUCLEOTIDE SEQUENCE [LARGE SCALE GENOMIC DNA]</scope>
    <source>
        <strain evidence="2">S58</strain>
    </source>
</reference>
<dbReference type="Proteomes" id="UP000067448">
    <property type="component" value="Unassembled WGS sequence"/>
</dbReference>